<dbReference type="Proteomes" id="UP000248148">
    <property type="component" value="Unassembled WGS sequence"/>
</dbReference>
<keyword evidence="2" id="KW-1185">Reference proteome</keyword>
<dbReference type="AlphaFoldDB" id="A0A318TJH5"/>
<dbReference type="EMBL" id="QJTI01000002">
    <property type="protein sequence ID" value="PYF05022.1"/>
    <property type="molecule type" value="Genomic_DNA"/>
</dbReference>
<evidence type="ECO:0000313" key="1">
    <source>
        <dbReference type="EMBL" id="PYF05022.1"/>
    </source>
</evidence>
<gene>
    <name evidence="1" type="ORF">BJ122_102248</name>
</gene>
<dbReference type="RefSeq" id="WP_110779658.1">
    <property type="nucleotide sequence ID" value="NZ_QJTI01000002.1"/>
</dbReference>
<evidence type="ECO:0000313" key="2">
    <source>
        <dbReference type="Proteomes" id="UP000248148"/>
    </source>
</evidence>
<dbReference type="OrthoDB" id="7840472at2"/>
<sequence>MSGLELKVEFDPAKVTRFHNMVAVLGSDKARLAMCRALNHEGDKARTKVIAALTDQTGLQRQVIARAVKRIGAYDGSNGGGARMQYLMESAGGDVRLKFFRSRETQSGVTAYPHNTLTRFPHYFIRGGKWPARVALKFGGEVKYRAGKSRLPIKTAKSGVVIPAEMVQGATADAFQGAAGGMADRIMHELTYLMGGV</sequence>
<evidence type="ECO:0008006" key="3">
    <source>
        <dbReference type="Google" id="ProtNLM"/>
    </source>
</evidence>
<comment type="caution">
    <text evidence="1">The sequence shown here is derived from an EMBL/GenBank/DDBJ whole genome shotgun (WGS) entry which is preliminary data.</text>
</comment>
<accession>A0A318TJH5</accession>
<protein>
    <recommendedName>
        <fullName evidence="3">Minor tail protein Z (GPZ)</fullName>
    </recommendedName>
</protein>
<proteinExistence type="predicted"/>
<organism evidence="1 2">
    <name type="scientific">Rhodopseudomonas faecalis</name>
    <dbReference type="NCBI Taxonomy" id="99655"/>
    <lineage>
        <taxon>Bacteria</taxon>
        <taxon>Pseudomonadati</taxon>
        <taxon>Pseudomonadota</taxon>
        <taxon>Alphaproteobacteria</taxon>
        <taxon>Hyphomicrobiales</taxon>
        <taxon>Nitrobacteraceae</taxon>
        <taxon>Rhodopseudomonas</taxon>
    </lineage>
</organism>
<name>A0A318TJH5_9BRAD</name>
<reference evidence="1 2" key="1">
    <citation type="submission" date="2018-06" db="EMBL/GenBank/DDBJ databases">
        <title>Genomic Encyclopedia of Archaeal and Bacterial Type Strains, Phase II (KMG-II): from individual species to whole genera.</title>
        <authorList>
            <person name="Goeker M."/>
        </authorList>
    </citation>
    <scope>NUCLEOTIDE SEQUENCE [LARGE SCALE GENOMIC DNA]</scope>
    <source>
        <strain evidence="1 2">JCM 11668</strain>
    </source>
</reference>